<evidence type="ECO:0000256" key="1">
    <source>
        <dbReference type="SAM" id="MobiDB-lite"/>
    </source>
</evidence>
<dbReference type="PIRSF" id="PIRSF004078">
    <property type="entry name" value="Coat_Ilarvirus_prd"/>
    <property type="match status" value="1"/>
</dbReference>
<dbReference type="Pfam" id="PF01787">
    <property type="entry name" value="Ilar_coat"/>
    <property type="match status" value="1"/>
</dbReference>
<name>A0A2L0E6R8_9BROM</name>
<keyword evidence="2" id="KW-0946">Virion</keyword>
<reference evidence="2" key="1">
    <citation type="submission" date="2017-12" db="EMBL/GenBank/DDBJ databases">
        <title>Virome of ticks in the northeast United States.</title>
        <authorList>
            <person name="Tokarz R."/>
            <person name="Tagliafierro T."/>
            <person name="Sameroff S."/>
            <person name="Lipkin W.I."/>
        </authorList>
    </citation>
    <scope>NUCLEOTIDE SEQUENCE</scope>
    <source>
        <strain evidence="2">RTS112-1</strain>
    </source>
</reference>
<dbReference type="GO" id="GO:0019028">
    <property type="term" value="C:viral capsid"/>
    <property type="evidence" value="ECO:0007669"/>
    <property type="project" value="UniProtKB-KW"/>
</dbReference>
<dbReference type="GO" id="GO:0003723">
    <property type="term" value="F:RNA binding"/>
    <property type="evidence" value="ECO:0007669"/>
    <property type="project" value="InterPro"/>
</dbReference>
<accession>A0A2L0E6R8</accession>
<dbReference type="EMBL" id="MG647776">
    <property type="protein sequence ID" value="AUX13138.1"/>
    <property type="molecule type" value="Genomic_RNA"/>
</dbReference>
<organism evidence="2">
    <name type="scientific">Blacklegged tick associated ilarvirus</name>
    <dbReference type="NCBI Taxonomy" id="2080261"/>
    <lineage>
        <taxon>Viruses</taxon>
        <taxon>Riboviria</taxon>
        <taxon>Orthornavirae</taxon>
        <taxon>Kitrinoviricota</taxon>
        <taxon>Alsuviricetes</taxon>
        <taxon>Martellivirales</taxon>
        <taxon>Bromoviridae</taxon>
        <taxon>Ilarvirus</taxon>
    </lineage>
</organism>
<feature type="region of interest" description="Disordered" evidence="1">
    <location>
        <begin position="1"/>
        <end position="54"/>
    </location>
</feature>
<sequence length="219" mass="23964">MSNNAIEINGQWYVPQPGRQPKSDNNASASRGRRKPTARSQAWAQGARSQPPDRMMFGALRSSLPSWISTPGEQWHEVEGFSFPASWTSGSVVYAAMRTELGKIKPLHDSTKVYSVMYGFTCKSDGYAGFVDGFDANNPTGPIAPNRVRVKAGKYAARQLRCPPGTTIADLKTAWSFVWQFDTAPTAGTVNQVSVVSFWVSTTPLPSVKPPVDFLVCEE</sequence>
<keyword evidence="2" id="KW-0167">Capsid protein</keyword>
<proteinExistence type="predicted"/>
<evidence type="ECO:0000313" key="2">
    <source>
        <dbReference type="EMBL" id="AUX13138.1"/>
    </source>
</evidence>
<dbReference type="InterPro" id="IPR016405">
    <property type="entry name" value="Coat_Ilarvirus_prd"/>
</dbReference>
<dbReference type="InterPro" id="IPR002681">
    <property type="entry name" value="Coat_Ilarvirus"/>
</dbReference>
<protein>
    <submittedName>
        <fullName evidence="2">Coat protein</fullName>
    </submittedName>
</protein>